<dbReference type="InterPro" id="IPR006946">
    <property type="entry name" value="DGR2-like_dom"/>
</dbReference>
<evidence type="ECO:0000313" key="2">
    <source>
        <dbReference type="EMBL" id="RKH52007.1"/>
    </source>
</evidence>
<feature type="domain" description="DUF642" evidence="1">
    <location>
        <begin position="66"/>
        <end position="213"/>
    </location>
</feature>
<name>A0A3A8P686_9BACT</name>
<comment type="caution">
    <text evidence="2">The sequence shown here is derived from an EMBL/GenBank/DDBJ whole genome shotgun (WGS) entry which is preliminary data.</text>
</comment>
<dbReference type="Pfam" id="PF04862">
    <property type="entry name" value="DUF642"/>
    <property type="match status" value="1"/>
</dbReference>
<dbReference type="Gene3D" id="2.60.120.260">
    <property type="entry name" value="Galactose-binding domain-like"/>
    <property type="match status" value="1"/>
</dbReference>
<organism evidence="2 3">
    <name type="scientific">Corallococcus aberystwythensis</name>
    <dbReference type="NCBI Taxonomy" id="2316722"/>
    <lineage>
        <taxon>Bacteria</taxon>
        <taxon>Pseudomonadati</taxon>
        <taxon>Myxococcota</taxon>
        <taxon>Myxococcia</taxon>
        <taxon>Myxococcales</taxon>
        <taxon>Cystobacterineae</taxon>
        <taxon>Myxococcaceae</taxon>
        <taxon>Corallococcus</taxon>
    </lineage>
</organism>
<keyword evidence="3" id="KW-1185">Reference proteome</keyword>
<evidence type="ECO:0000313" key="3">
    <source>
        <dbReference type="Proteomes" id="UP000267003"/>
    </source>
</evidence>
<evidence type="ECO:0000259" key="1">
    <source>
        <dbReference type="Pfam" id="PF04862"/>
    </source>
</evidence>
<dbReference type="EMBL" id="RAWK01000457">
    <property type="protein sequence ID" value="RKH52007.1"/>
    <property type="molecule type" value="Genomic_DNA"/>
</dbReference>
<dbReference type="Proteomes" id="UP000267003">
    <property type="component" value="Unassembled WGS sequence"/>
</dbReference>
<dbReference type="AlphaFoldDB" id="A0A3A8P686"/>
<reference evidence="3" key="1">
    <citation type="submission" date="2018-09" db="EMBL/GenBank/DDBJ databases">
        <authorList>
            <person name="Livingstone P.G."/>
            <person name="Whitworth D.E."/>
        </authorList>
    </citation>
    <scope>NUCLEOTIDE SEQUENCE [LARGE SCALE GENOMIC DNA]</scope>
    <source>
        <strain evidence="3">AB050A</strain>
    </source>
</reference>
<protein>
    <submittedName>
        <fullName evidence="2">DUF642 domain-containing protein</fullName>
    </submittedName>
</protein>
<sequence>MCFACRTTRGRNTSQGESHHMNGKQLLRRGAVVGFGFFALVGCGGPDAVIQEPELGNVEQGVVVSTNGSFELNNIGASNYVVLSAGSTALPGWTIVSGIKVMKSTYKAAQSGVQSIDLNGLGAGSLYQDVPTVIGGGYTLTFWVSNSPNCATVSRSATVNYGPSSASISNASGSWGSFPRTYVFNATSTTSRIQFTSTSGGVSCGLAIDNVTVTGP</sequence>
<proteinExistence type="predicted"/>
<accession>A0A3A8P686</accession>
<gene>
    <name evidence="2" type="ORF">D7W81_40150</name>
</gene>